<organism evidence="2">
    <name type="scientific">Thermocrinis ruber</name>
    <dbReference type="NCBI Taxonomy" id="75906"/>
    <lineage>
        <taxon>Bacteria</taxon>
        <taxon>Pseudomonadati</taxon>
        <taxon>Aquificota</taxon>
        <taxon>Aquificia</taxon>
        <taxon>Aquificales</taxon>
        <taxon>Aquificaceae</taxon>
        <taxon>Thermocrinis</taxon>
    </lineage>
</organism>
<comment type="caution">
    <text evidence="2">The sequence shown here is derived from an EMBL/GenBank/DDBJ whole genome shotgun (WGS) entry which is preliminary data.</text>
</comment>
<dbReference type="InterPro" id="IPR003033">
    <property type="entry name" value="SCP2_sterol-bd_dom"/>
</dbReference>
<dbReference type="AlphaFoldDB" id="A0A7C5X329"/>
<gene>
    <name evidence="2" type="ORF">ENN04_00210</name>
</gene>
<reference evidence="2" key="1">
    <citation type="journal article" date="2020" name="mSystems">
        <title>Genome- and Community-Level Interaction Insights into Carbon Utilization and Element Cycling Functions of Hydrothermarchaeota in Hydrothermal Sediment.</title>
        <authorList>
            <person name="Zhou Z."/>
            <person name="Liu Y."/>
            <person name="Xu W."/>
            <person name="Pan J."/>
            <person name="Luo Z.H."/>
            <person name="Li M."/>
        </authorList>
    </citation>
    <scope>NUCLEOTIDE SEQUENCE [LARGE SCALE GENOMIC DNA]</scope>
    <source>
        <strain evidence="2">SpSt-114</strain>
    </source>
</reference>
<proteinExistence type="predicted"/>
<protein>
    <recommendedName>
        <fullName evidence="1">SCP2 domain-containing protein</fullName>
    </recommendedName>
</protein>
<feature type="domain" description="SCP2" evidence="1">
    <location>
        <begin position="21"/>
        <end position="104"/>
    </location>
</feature>
<accession>A0A7C5X329</accession>
<name>A0A7C5X329_9AQUI</name>
<sequence>MWKATSEDIKIELRALAHKLEEGHKEKLTKISPPILVAIELPHSLDKVLFLVGEGKIKEVHQEDLSDSKIYLGYREFKRLLEKPQKILQYIASGRMRIKGDLRRVLSSLEVLSE</sequence>
<evidence type="ECO:0000313" key="2">
    <source>
        <dbReference type="EMBL" id="HHO73054.1"/>
    </source>
</evidence>
<dbReference type="Pfam" id="PF02036">
    <property type="entry name" value="SCP2"/>
    <property type="match status" value="1"/>
</dbReference>
<evidence type="ECO:0000259" key="1">
    <source>
        <dbReference type="Pfam" id="PF02036"/>
    </source>
</evidence>
<dbReference type="EMBL" id="DSAC01000003">
    <property type="protein sequence ID" value="HHO73054.1"/>
    <property type="molecule type" value="Genomic_DNA"/>
</dbReference>